<dbReference type="EMBL" id="QKWP01002450">
    <property type="protein sequence ID" value="RIB03308.1"/>
    <property type="molecule type" value="Genomic_DNA"/>
</dbReference>
<protein>
    <submittedName>
        <fullName evidence="1">Uncharacterized protein</fullName>
    </submittedName>
</protein>
<dbReference type="OrthoDB" id="2426826at2759"/>
<dbReference type="Proteomes" id="UP000266673">
    <property type="component" value="Unassembled WGS sequence"/>
</dbReference>
<name>A0A397U2D5_9GLOM</name>
<comment type="caution">
    <text evidence="1">The sequence shown here is derived from an EMBL/GenBank/DDBJ whole genome shotgun (WGS) entry which is preliminary data.</text>
</comment>
<evidence type="ECO:0000313" key="1">
    <source>
        <dbReference type="EMBL" id="RIB03308.1"/>
    </source>
</evidence>
<dbReference type="AlphaFoldDB" id="A0A397U2D5"/>
<proteinExistence type="predicted"/>
<sequence>MGIYRSNKRRYQARQAAQKSLEKRQAVSYNKIITEIEALLLGLNQEQLDDIYKILTKLMNNKTISNDISHDNETVSNNISHDNEISKEDYQKTKLISLVQQLSNKEIHAANHLFTTMRYSKGSDKGKLLLPYLQKRAYNYITDGLYKSQSSNETLQNANNRLALENKKLICQNKKLIGKTQSLGHKKKFYIIKNYITFQRFVLWFEIHKR</sequence>
<organism evidence="1 2">
    <name type="scientific">Gigaspora rosea</name>
    <dbReference type="NCBI Taxonomy" id="44941"/>
    <lineage>
        <taxon>Eukaryota</taxon>
        <taxon>Fungi</taxon>
        <taxon>Fungi incertae sedis</taxon>
        <taxon>Mucoromycota</taxon>
        <taxon>Glomeromycotina</taxon>
        <taxon>Glomeromycetes</taxon>
        <taxon>Diversisporales</taxon>
        <taxon>Gigasporaceae</taxon>
        <taxon>Gigaspora</taxon>
    </lineage>
</organism>
<evidence type="ECO:0000313" key="2">
    <source>
        <dbReference type="Proteomes" id="UP000266673"/>
    </source>
</evidence>
<keyword evidence="2" id="KW-1185">Reference proteome</keyword>
<reference evidence="1 2" key="1">
    <citation type="submission" date="2018-06" db="EMBL/GenBank/DDBJ databases">
        <title>Comparative genomics reveals the genomic features of Rhizophagus irregularis, R. cerebriforme, R. diaphanum and Gigaspora rosea, and their symbiotic lifestyle signature.</title>
        <authorList>
            <person name="Morin E."/>
            <person name="San Clemente H."/>
            <person name="Chen E.C.H."/>
            <person name="De La Providencia I."/>
            <person name="Hainaut M."/>
            <person name="Kuo A."/>
            <person name="Kohler A."/>
            <person name="Murat C."/>
            <person name="Tang N."/>
            <person name="Roy S."/>
            <person name="Loubradou J."/>
            <person name="Henrissat B."/>
            <person name="Grigoriev I.V."/>
            <person name="Corradi N."/>
            <person name="Roux C."/>
            <person name="Martin F.M."/>
        </authorList>
    </citation>
    <scope>NUCLEOTIDE SEQUENCE [LARGE SCALE GENOMIC DNA]</scope>
    <source>
        <strain evidence="1 2">DAOM 194757</strain>
    </source>
</reference>
<accession>A0A397U2D5</accession>
<gene>
    <name evidence="1" type="ORF">C2G38_2049364</name>
</gene>